<dbReference type="AlphaFoldDB" id="S8FFC2"/>
<sequence>VCRLHVLHNSTLPFNQLPPEVLLLTFGFLEGDRSDSRWAIGLTSVCRYWRETLLAYPLLWSSINL</sequence>
<name>S8FFC2_FOMSC</name>
<dbReference type="OrthoDB" id="2754196at2759"/>
<evidence type="ECO:0000313" key="3">
    <source>
        <dbReference type="Proteomes" id="UP000015241"/>
    </source>
</evidence>
<gene>
    <name evidence="2" type="ORF">FOMPIDRAFT_1079228</name>
</gene>
<dbReference type="InParanoid" id="S8FFC2"/>
<dbReference type="InterPro" id="IPR036047">
    <property type="entry name" value="F-box-like_dom_sf"/>
</dbReference>
<protein>
    <recommendedName>
        <fullName evidence="1">F-box domain-containing protein</fullName>
    </recommendedName>
</protein>
<accession>S8FFC2</accession>
<reference evidence="2 3" key="1">
    <citation type="journal article" date="2012" name="Science">
        <title>The Paleozoic origin of enzymatic lignin decomposition reconstructed from 31 fungal genomes.</title>
        <authorList>
            <person name="Floudas D."/>
            <person name="Binder M."/>
            <person name="Riley R."/>
            <person name="Barry K."/>
            <person name="Blanchette R.A."/>
            <person name="Henrissat B."/>
            <person name="Martinez A.T."/>
            <person name="Otillar R."/>
            <person name="Spatafora J.W."/>
            <person name="Yadav J.S."/>
            <person name="Aerts A."/>
            <person name="Benoit I."/>
            <person name="Boyd A."/>
            <person name="Carlson A."/>
            <person name="Copeland A."/>
            <person name="Coutinho P.M."/>
            <person name="de Vries R.P."/>
            <person name="Ferreira P."/>
            <person name="Findley K."/>
            <person name="Foster B."/>
            <person name="Gaskell J."/>
            <person name="Glotzer D."/>
            <person name="Gorecki P."/>
            <person name="Heitman J."/>
            <person name="Hesse C."/>
            <person name="Hori C."/>
            <person name="Igarashi K."/>
            <person name="Jurgens J.A."/>
            <person name="Kallen N."/>
            <person name="Kersten P."/>
            <person name="Kohler A."/>
            <person name="Kuees U."/>
            <person name="Kumar T.K.A."/>
            <person name="Kuo A."/>
            <person name="LaButti K."/>
            <person name="Larrondo L.F."/>
            <person name="Lindquist E."/>
            <person name="Ling A."/>
            <person name="Lombard V."/>
            <person name="Lucas S."/>
            <person name="Lundell T."/>
            <person name="Martin R."/>
            <person name="McLaughlin D.J."/>
            <person name="Morgenstern I."/>
            <person name="Morin E."/>
            <person name="Murat C."/>
            <person name="Nagy L.G."/>
            <person name="Nolan M."/>
            <person name="Ohm R.A."/>
            <person name="Patyshakuliyeva A."/>
            <person name="Rokas A."/>
            <person name="Ruiz-Duenas F.J."/>
            <person name="Sabat G."/>
            <person name="Salamov A."/>
            <person name="Samejima M."/>
            <person name="Schmutz J."/>
            <person name="Slot J.C."/>
            <person name="St John F."/>
            <person name="Stenlid J."/>
            <person name="Sun H."/>
            <person name="Sun S."/>
            <person name="Syed K."/>
            <person name="Tsang A."/>
            <person name="Wiebenga A."/>
            <person name="Young D."/>
            <person name="Pisabarro A."/>
            <person name="Eastwood D.C."/>
            <person name="Martin F."/>
            <person name="Cullen D."/>
            <person name="Grigoriev I.V."/>
            <person name="Hibbett D.S."/>
        </authorList>
    </citation>
    <scope>NUCLEOTIDE SEQUENCE</scope>
    <source>
        <strain evidence="3">FP-58527</strain>
    </source>
</reference>
<proteinExistence type="predicted"/>
<feature type="domain" description="F-box" evidence="1">
    <location>
        <begin position="14"/>
        <end position="64"/>
    </location>
</feature>
<dbReference type="HOGENOM" id="CLU_2855847_0_0_1"/>
<evidence type="ECO:0000259" key="1">
    <source>
        <dbReference type="Pfam" id="PF12937"/>
    </source>
</evidence>
<dbReference type="EMBL" id="KE504151">
    <property type="protein sequence ID" value="EPT00151.1"/>
    <property type="molecule type" value="Genomic_DNA"/>
</dbReference>
<feature type="non-terminal residue" evidence="2">
    <location>
        <position position="65"/>
    </location>
</feature>
<evidence type="ECO:0000313" key="2">
    <source>
        <dbReference type="EMBL" id="EPT00151.1"/>
    </source>
</evidence>
<dbReference type="Proteomes" id="UP000015241">
    <property type="component" value="Unassembled WGS sequence"/>
</dbReference>
<dbReference type="SUPFAM" id="SSF81383">
    <property type="entry name" value="F-box domain"/>
    <property type="match status" value="1"/>
</dbReference>
<dbReference type="Gene3D" id="1.20.1280.50">
    <property type="match status" value="1"/>
</dbReference>
<organism evidence="2 3">
    <name type="scientific">Fomitopsis schrenkii</name>
    <name type="common">Brown rot fungus</name>
    <dbReference type="NCBI Taxonomy" id="2126942"/>
    <lineage>
        <taxon>Eukaryota</taxon>
        <taxon>Fungi</taxon>
        <taxon>Dikarya</taxon>
        <taxon>Basidiomycota</taxon>
        <taxon>Agaricomycotina</taxon>
        <taxon>Agaricomycetes</taxon>
        <taxon>Polyporales</taxon>
        <taxon>Fomitopsis</taxon>
    </lineage>
</organism>
<keyword evidence="3" id="KW-1185">Reference proteome</keyword>
<dbReference type="InterPro" id="IPR001810">
    <property type="entry name" value="F-box_dom"/>
</dbReference>
<dbReference type="Pfam" id="PF12937">
    <property type="entry name" value="F-box-like"/>
    <property type="match status" value="1"/>
</dbReference>
<feature type="non-terminal residue" evidence="2">
    <location>
        <position position="1"/>
    </location>
</feature>